<evidence type="ECO:0000256" key="2">
    <source>
        <dbReference type="ARBA" id="ARBA00010663"/>
    </source>
</evidence>
<dbReference type="Ensembl" id="ENSCHIT00010052865.1">
    <property type="protein sequence ID" value="ENSCHIP00010037712.1"/>
    <property type="gene ID" value="ENSCHIG00010027991.1"/>
</dbReference>
<comment type="caution">
    <text evidence="11">Lacks conserved residue(s) required for the propagation of feature annotation.</text>
</comment>
<evidence type="ECO:0000256" key="11">
    <source>
        <dbReference type="RuleBase" id="RU364061"/>
    </source>
</evidence>
<reference evidence="12" key="2">
    <citation type="submission" date="2025-08" db="UniProtKB">
        <authorList>
            <consortium name="Ensembl"/>
        </authorList>
    </citation>
    <scope>IDENTIFICATION</scope>
</reference>
<sequence>MTFCTKGISDIISAFHFSNSPCGGGCKAVVYLVRVARGLSVCTICLLSVVQVITSSPRTTLWRKLKPLTAWQVLPYLLLFWILNFLISSNLLHYITTVNSMNKSGNKTYVEYCCMLLSRQIIKWLFLTIMSLQDIFQVLMGWSSGYMAFHLYKQYNMASNFRAPDFQNTPPQKSELLKVFSFS</sequence>
<evidence type="ECO:0000256" key="4">
    <source>
        <dbReference type="ARBA" id="ARBA00022507"/>
    </source>
</evidence>
<dbReference type="PANTHER" id="PTHR24062">
    <property type="entry name" value="VOMERONASAL TYPE-1 RECEPTOR"/>
    <property type="match status" value="1"/>
</dbReference>
<keyword evidence="9 11" id="KW-0675">Receptor</keyword>
<dbReference type="SUPFAM" id="SSF81321">
    <property type="entry name" value="Family A G protein-coupled receptor-like"/>
    <property type="match status" value="1"/>
</dbReference>
<dbReference type="GO" id="GO:0019236">
    <property type="term" value="P:response to pheromone"/>
    <property type="evidence" value="ECO:0007669"/>
    <property type="project" value="UniProtKB-KW"/>
</dbReference>
<dbReference type="GO" id="GO:0016503">
    <property type="term" value="F:pheromone receptor activity"/>
    <property type="evidence" value="ECO:0007669"/>
    <property type="project" value="InterPro"/>
</dbReference>
<comment type="similarity">
    <text evidence="2 11">Belongs to the G-protein coupled receptor 1 family.</text>
</comment>
<reference evidence="12" key="1">
    <citation type="submission" date="2019-03" db="EMBL/GenBank/DDBJ databases">
        <title>Genome sequencing and reference-guided assembly of Black Bengal Goat (Capra hircus).</title>
        <authorList>
            <person name="Siddiki A.Z."/>
            <person name="Baten A."/>
            <person name="Billah M."/>
            <person name="Alam M.A.U."/>
            <person name="Shawrob K.S.M."/>
            <person name="Saha S."/>
            <person name="Chowdhury M."/>
            <person name="Rahman A.H."/>
            <person name="Stear M."/>
            <person name="Miah G."/>
            <person name="Das G.B."/>
            <person name="Hossain M.M."/>
            <person name="Kumkum M."/>
            <person name="Islam M.S."/>
            <person name="Mollah A.M."/>
            <person name="Ahsan A."/>
            <person name="Tusar F."/>
            <person name="Khan M.K.I."/>
        </authorList>
    </citation>
    <scope>NUCLEOTIDE SEQUENCE [LARGE SCALE GENOMIC DNA]</scope>
</reference>
<evidence type="ECO:0000256" key="5">
    <source>
        <dbReference type="ARBA" id="ARBA00022692"/>
    </source>
</evidence>
<dbReference type="Pfam" id="PF03402">
    <property type="entry name" value="V1R"/>
    <property type="match status" value="1"/>
</dbReference>
<keyword evidence="8 11" id="KW-0472">Membrane</keyword>
<evidence type="ECO:0000256" key="8">
    <source>
        <dbReference type="ARBA" id="ARBA00023136"/>
    </source>
</evidence>
<dbReference type="InterPro" id="IPR004072">
    <property type="entry name" value="Vmron_rcpt_1"/>
</dbReference>
<name>A0A8C2S4G4_CAPHI</name>
<dbReference type="AlphaFoldDB" id="A0A8C2S4G4"/>
<organism evidence="12">
    <name type="scientific">Capra hircus</name>
    <name type="common">Goat</name>
    <dbReference type="NCBI Taxonomy" id="9925"/>
    <lineage>
        <taxon>Eukaryota</taxon>
        <taxon>Metazoa</taxon>
        <taxon>Chordata</taxon>
        <taxon>Craniata</taxon>
        <taxon>Vertebrata</taxon>
        <taxon>Euteleostomi</taxon>
        <taxon>Mammalia</taxon>
        <taxon>Eutheria</taxon>
        <taxon>Laurasiatheria</taxon>
        <taxon>Artiodactyla</taxon>
        <taxon>Ruminantia</taxon>
        <taxon>Pecora</taxon>
        <taxon>Bovidae</taxon>
        <taxon>Caprinae</taxon>
        <taxon>Capra</taxon>
    </lineage>
</organism>
<evidence type="ECO:0000256" key="1">
    <source>
        <dbReference type="ARBA" id="ARBA00004651"/>
    </source>
</evidence>
<evidence type="ECO:0000256" key="3">
    <source>
        <dbReference type="ARBA" id="ARBA00022475"/>
    </source>
</evidence>
<evidence type="ECO:0000313" key="12">
    <source>
        <dbReference type="Ensembl" id="ENSCHIP00010037712.1"/>
    </source>
</evidence>
<keyword evidence="7 11" id="KW-0297">G-protein coupled receptor</keyword>
<dbReference type="GO" id="GO:0005886">
    <property type="term" value="C:plasma membrane"/>
    <property type="evidence" value="ECO:0007669"/>
    <property type="project" value="UniProtKB-SubCell"/>
</dbReference>
<keyword evidence="4 11" id="KW-0589">Pheromone response</keyword>
<keyword evidence="10 11" id="KW-0807">Transducer</keyword>
<evidence type="ECO:0000256" key="6">
    <source>
        <dbReference type="ARBA" id="ARBA00022989"/>
    </source>
</evidence>
<protein>
    <recommendedName>
        <fullName evidence="11">Vomeronasal type-1 receptor</fullName>
    </recommendedName>
</protein>
<evidence type="ECO:0000256" key="7">
    <source>
        <dbReference type="ARBA" id="ARBA00023040"/>
    </source>
</evidence>
<feature type="transmembrane region" description="Helical" evidence="11">
    <location>
        <begin position="135"/>
        <end position="152"/>
    </location>
</feature>
<comment type="subcellular location">
    <subcellularLocation>
        <location evidence="1 11">Cell membrane</location>
        <topology evidence="1 11">Multi-pass membrane protein</topology>
    </subcellularLocation>
</comment>
<proteinExistence type="inferred from homology"/>
<feature type="transmembrane region" description="Helical" evidence="11">
    <location>
        <begin position="73"/>
        <end position="97"/>
    </location>
</feature>
<evidence type="ECO:0000256" key="9">
    <source>
        <dbReference type="ARBA" id="ARBA00023170"/>
    </source>
</evidence>
<evidence type="ECO:0000256" key="10">
    <source>
        <dbReference type="ARBA" id="ARBA00023224"/>
    </source>
</evidence>
<keyword evidence="5 11" id="KW-0812">Transmembrane</keyword>
<keyword evidence="3 11" id="KW-1003">Cell membrane</keyword>
<keyword evidence="6 11" id="KW-1133">Transmembrane helix</keyword>
<feature type="transmembrane region" description="Helical" evidence="11">
    <location>
        <begin position="35"/>
        <end position="53"/>
    </location>
</feature>
<accession>A0A8C2S4G4</accession>